<dbReference type="Pfam" id="PF12833">
    <property type="entry name" value="HTH_18"/>
    <property type="match status" value="1"/>
</dbReference>
<accession>A0ABS2JS71</accession>
<evidence type="ECO:0000256" key="3">
    <source>
        <dbReference type="ARBA" id="ARBA00023163"/>
    </source>
</evidence>
<dbReference type="PANTHER" id="PTHR46796">
    <property type="entry name" value="HTH-TYPE TRANSCRIPTIONAL ACTIVATOR RHAS-RELATED"/>
    <property type="match status" value="1"/>
</dbReference>
<name>A0ABS2JS71_9GAMM</name>
<dbReference type="InterPro" id="IPR018062">
    <property type="entry name" value="HTH_AraC-typ_CS"/>
</dbReference>
<dbReference type="InterPro" id="IPR018060">
    <property type="entry name" value="HTH_AraC"/>
</dbReference>
<protein>
    <submittedName>
        <fullName evidence="6">Helix-turn-helix transcriptional regulator</fullName>
    </submittedName>
</protein>
<dbReference type="SUPFAM" id="SSF46689">
    <property type="entry name" value="Homeodomain-like"/>
    <property type="match status" value="2"/>
</dbReference>
<keyword evidence="3" id="KW-0804">Transcription</keyword>
<feature type="region of interest" description="Disordered" evidence="4">
    <location>
        <begin position="1"/>
        <end position="28"/>
    </location>
</feature>
<evidence type="ECO:0000313" key="6">
    <source>
        <dbReference type="EMBL" id="MBM7121877.1"/>
    </source>
</evidence>
<dbReference type="PROSITE" id="PS01124">
    <property type="entry name" value="HTH_ARAC_FAMILY_2"/>
    <property type="match status" value="1"/>
</dbReference>
<dbReference type="EMBL" id="JADIKC010000005">
    <property type="protein sequence ID" value="MBM7121877.1"/>
    <property type="molecule type" value="Genomic_DNA"/>
</dbReference>
<proteinExistence type="predicted"/>
<dbReference type="Gene3D" id="1.10.10.60">
    <property type="entry name" value="Homeodomain-like"/>
    <property type="match status" value="2"/>
</dbReference>
<comment type="caution">
    <text evidence="6">The sequence shown here is derived from an EMBL/GenBank/DDBJ whole genome shotgun (WGS) entry which is preliminary data.</text>
</comment>
<keyword evidence="7" id="KW-1185">Reference proteome</keyword>
<dbReference type="RefSeq" id="WP_204636332.1">
    <property type="nucleotide sequence ID" value="NZ_JADIKC010000005.1"/>
</dbReference>
<keyword evidence="1" id="KW-0805">Transcription regulation</keyword>
<dbReference type="InterPro" id="IPR050204">
    <property type="entry name" value="AraC_XylS_family_regulators"/>
</dbReference>
<evidence type="ECO:0000256" key="2">
    <source>
        <dbReference type="ARBA" id="ARBA00023125"/>
    </source>
</evidence>
<evidence type="ECO:0000256" key="1">
    <source>
        <dbReference type="ARBA" id="ARBA00023015"/>
    </source>
</evidence>
<dbReference type="PANTHER" id="PTHR46796:SF14">
    <property type="entry name" value="TRANSCRIPTIONAL REGULATORY PROTEIN"/>
    <property type="match status" value="1"/>
</dbReference>
<evidence type="ECO:0000256" key="4">
    <source>
        <dbReference type="SAM" id="MobiDB-lite"/>
    </source>
</evidence>
<reference evidence="6 7" key="1">
    <citation type="submission" date="2020-10" db="EMBL/GenBank/DDBJ databases">
        <title>Phylogeny of dyella-like bacteria.</title>
        <authorList>
            <person name="Fu J."/>
        </authorList>
    </citation>
    <scope>NUCLEOTIDE SEQUENCE [LARGE SCALE GENOMIC DNA]</scope>
    <source>
        <strain evidence="6 7">THG-B117</strain>
    </source>
</reference>
<dbReference type="Proteomes" id="UP001430065">
    <property type="component" value="Unassembled WGS sequence"/>
</dbReference>
<keyword evidence="2" id="KW-0238">DNA-binding</keyword>
<feature type="domain" description="HTH araC/xylS-type" evidence="5">
    <location>
        <begin position="219"/>
        <end position="317"/>
    </location>
</feature>
<evidence type="ECO:0000259" key="5">
    <source>
        <dbReference type="PROSITE" id="PS01124"/>
    </source>
</evidence>
<organism evidence="6 7">
    <name type="scientific">Dyella kyungheensis</name>
    <dbReference type="NCBI Taxonomy" id="1242174"/>
    <lineage>
        <taxon>Bacteria</taxon>
        <taxon>Pseudomonadati</taxon>
        <taxon>Pseudomonadota</taxon>
        <taxon>Gammaproteobacteria</taxon>
        <taxon>Lysobacterales</taxon>
        <taxon>Rhodanobacteraceae</taxon>
        <taxon>Dyella</taxon>
    </lineage>
</organism>
<gene>
    <name evidence="6" type="ORF">ISP20_11995</name>
</gene>
<dbReference type="PROSITE" id="PS00041">
    <property type="entry name" value="HTH_ARAC_FAMILY_1"/>
    <property type="match status" value="1"/>
</dbReference>
<dbReference type="InterPro" id="IPR009057">
    <property type="entry name" value="Homeodomain-like_sf"/>
</dbReference>
<sequence length="346" mass="38534">MHPIYTQRAPLSSGRHRHSRHPATSATRHALAVHGERAWRQPDLDLEQAGQPVVASHWADHRATPREHTAQSPRGYYVASIFMRSTQLALSADAHDVHRGEWRAGSFHMSAPGQQLRARFESPCDILHLHLSEAFVRRMALAADSLHLMAAPTPVHVAQDSVIEQLARALLAADDKMCGREYAERVAAPIVTRYFHLLSQAHLNSNEPRRIALPRWRLQRVHDYVKANLGSSVTLSDMAAAAGLSPMHFAAQFRVATGQRPHDYLLQCRIDRAKTLLATSNRTLIDVTLEVGFCTQAHFTTVFKRFTGTTPNLWRRNNFHPLSTEPGSAEASHAGASVHSLHASTM</sequence>
<dbReference type="SMART" id="SM00342">
    <property type="entry name" value="HTH_ARAC"/>
    <property type="match status" value="1"/>
</dbReference>
<evidence type="ECO:0000313" key="7">
    <source>
        <dbReference type="Proteomes" id="UP001430065"/>
    </source>
</evidence>
<feature type="region of interest" description="Disordered" evidence="4">
    <location>
        <begin position="321"/>
        <end position="346"/>
    </location>
</feature>